<proteinExistence type="predicted"/>
<dbReference type="Proteomes" id="UP000053820">
    <property type="component" value="Unassembled WGS sequence"/>
</dbReference>
<dbReference type="EMBL" id="KN839880">
    <property type="protein sequence ID" value="KIJ59815.1"/>
    <property type="molecule type" value="Genomic_DNA"/>
</dbReference>
<accession>A0A0C9VQ37</accession>
<protein>
    <submittedName>
        <fullName evidence="1">Uncharacterized protein</fullName>
    </submittedName>
</protein>
<reference evidence="1 2" key="1">
    <citation type="submission" date="2014-04" db="EMBL/GenBank/DDBJ databases">
        <title>Evolutionary Origins and Diversification of the Mycorrhizal Mutualists.</title>
        <authorList>
            <consortium name="DOE Joint Genome Institute"/>
            <consortium name="Mycorrhizal Genomics Consortium"/>
            <person name="Kohler A."/>
            <person name="Kuo A."/>
            <person name="Nagy L.G."/>
            <person name="Floudas D."/>
            <person name="Copeland A."/>
            <person name="Barry K.W."/>
            <person name="Cichocki N."/>
            <person name="Veneault-Fourrey C."/>
            <person name="LaButti K."/>
            <person name="Lindquist E.A."/>
            <person name="Lipzen A."/>
            <person name="Lundell T."/>
            <person name="Morin E."/>
            <person name="Murat C."/>
            <person name="Riley R."/>
            <person name="Ohm R."/>
            <person name="Sun H."/>
            <person name="Tunlid A."/>
            <person name="Henrissat B."/>
            <person name="Grigoriev I.V."/>
            <person name="Hibbett D.S."/>
            <person name="Martin F."/>
        </authorList>
    </citation>
    <scope>NUCLEOTIDE SEQUENCE [LARGE SCALE GENOMIC DNA]</scope>
    <source>
        <strain evidence="1 2">MD-312</strain>
    </source>
</reference>
<organism evidence="1 2">
    <name type="scientific">Hydnomerulius pinastri MD-312</name>
    <dbReference type="NCBI Taxonomy" id="994086"/>
    <lineage>
        <taxon>Eukaryota</taxon>
        <taxon>Fungi</taxon>
        <taxon>Dikarya</taxon>
        <taxon>Basidiomycota</taxon>
        <taxon>Agaricomycotina</taxon>
        <taxon>Agaricomycetes</taxon>
        <taxon>Agaricomycetidae</taxon>
        <taxon>Boletales</taxon>
        <taxon>Boletales incertae sedis</taxon>
        <taxon>Leucogyrophana</taxon>
    </lineage>
</organism>
<evidence type="ECO:0000313" key="2">
    <source>
        <dbReference type="Proteomes" id="UP000053820"/>
    </source>
</evidence>
<dbReference type="AlphaFoldDB" id="A0A0C9VQ37"/>
<name>A0A0C9VQ37_9AGAM</name>
<evidence type="ECO:0000313" key="1">
    <source>
        <dbReference type="EMBL" id="KIJ59815.1"/>
    </source>
</evidence>
<dbReference type="HOGENOM" id="CLU_1678143_0_0_1"/>
<gene>
    <name evidence="1" type="ORF">HYDPIDRAFT_118065</name>
</gene>
<sequence length="157" mass="17471">MFKSAYRGHLSWILQSPAELRFVGCLNIKQTGRLQLGFHPFHGGVSPLCDGHDYHVQRHLFTGILAQRLCVYVHNPYLPIGSMLHFPTSFSRLPRPVAISRESKSSVPHGLSQSGLLPRIRSSLRLLPFTSDGLVIVLSLRLHTIGPDNPDDPSQTS</sequence>
<keyword evidence="2" id="KW-1185">Reference proteome</keyword>